<name>A0AAU9EG21_9BACT</name>
<dbReference type="Proteomes" id="UP001366166">
    <property type="component" value="Chromosome"/>
</dbReference>
<feature type="transmembrane region" description="Helical" evidence="8">
    <location>
        <begin position="156"/>
        <end position="179"/>
    </location>
</feature>
<keyword evidence="6 8" id="KW-1133">Transmembrane helix</keyword>
<evidence type="ECO:0000256" key="3">
    <source>
        <dbReference type="ARBA" id="ARBA00022676"/>
    </source>
</evidence>
<dbReference type="GO" id="GO:0016763">
    <property type="term" value="F:pentosyltransferase activity"/>
    <property type="evidence" value="ECO:0007669"/>
    <property type="project" value="TreeGrafter"/>
</dbReference>
<feature type="transmembrane region" description="Helical" evidence="8">
    <location>
        <begin position="260"/>
        <end position="276"/>
    </location>
</feature>
<dbReference type="Pfam" id="PF13231">
    <property type="entry name" value="PMT_2"/>
    <property type="match status" value="1"/>
</dbReference>
<keyword evidence="11" id="KW-1185">Reference proteome</keyword>
<comment type="subcellular location">
    <subcellularLocation>
        <location evidence="1">Cell membrane</location>
        <topology evidence="1">Multi-pass membrane protein</topology>
    </subcellularLocation>
</comment>
<evidence type="ECO:0000313" key="11">
    <source>
        <dbReference type="Proteomes" id="UP001366166"/>
    </source>
</evidence>
<dbReference type="EMBL" id="AP028679">
    <property type="protein sequence ID" value="BEQ13504.1"/>
    <property type="molecule type" value="Genomic_DNA"/>
</dbReference>
<feature type="transmembrane region" description="Helical" evidence="8">
    <location>
        <begin position="333"/>
        <end position="354"/>
    </location>
</feature>
<evidence type="ECO:0000256" key="5">
    <source>
        <dbReference type="ARBA" id="ARBA00022692"/>
    </source>
</evidence>
<keyword evidence="3" id="KW-0328">Glycosyltransferase</keyword>
<feature type="transmembrane region" description="Helical" evidence="8">
    <location>
        <begin position="199"/>
        <end position="216"/>
    </location>
</feature>
<keyword evidence="5 8" id="KW-0812">Transmembrane</keyword>
<evidence type="ECO:0000256" key="8">
    <source>
        <dbReference type="SAM" id="Phobius"/>
    </source>
</evidence>
<dbReference type="InterPro" id="IPR038731">
    <property type="entry name" value="RgtA/B/C-like"/>
</dbReference>
<reference evidence="11" key="1">
    <citation type="journal article" date="2023" name="Arch. Microbiol.">
        <title>Desulfoferula mesophilus gen. nov. sp. nov., a mesophilic sulfate-reducing bacterium isolated from a brackish lake sediment.</title>
        <authorList>
            <person name="Watanabe T."/>
            <person name="Yabe T."/>
            <person name="Tsuji J.M."/>
            <person name="Fukui M."/>
        </authorList>
    </citation>
    <scope>NUCLEOTIDE SEQUENCE [LARGE SCALE GENOMIC DNA]</scope>
    <source>
        <strain evidence="11">12FAK</strain>
    </source>
</reference>
<dbReference type="KEGG" id="dmp:FAK_05700"/>
<feature type="domain" description="Glycosyltransferase RgtA/B/C/D-like" evidence="9">
    <location>
        <begin position="58"/>
        <end position="215"/>
    </location>
</feature>
<gene>
    <name evidence="10" type="ORF">FAK_05700</name>
</gene>
<protein>
    <recommendedName>
        <fullName evidence="9">Glycosyltransferase RgtA/B/C/D-like domain-containing protein</fullName>
    </recommendedName>
</protein>
<evidence type="ECO:0000256" key="2">
    <source>
        <dbReference type="ARBA" id="ARBA00022475"/>
    </source>
</evidence>
<keyword evidence="7 8" id="KW-0472">Membrane</keyword>
<feature type="transmembrane region" description="Helical" evidence="8">
    <location>
        <begin position="65"/>
        <end position="89"/>
    </location>
</feature>
<feature type="transmembrane region" description="Helical" evidence="8">
    <location>
        <begin position="127"/>
        <end position="144"/>
    </location>
</feature>
<dbReference type="InterPro" id="IPR050297">
    <property type="entry name" value="LipidA_mod_glycosyltrf_83"/>
</dbReference>
<dbReference type="PANTHER" id="PTHR33908:SF11">
    <property type="entry name" value="MEMBRANE PROTEIN"/>
    <property type="match status" value="1"/>
</dbReference>
<evidence type="ECO:0000259" key="9">
    <source>
        <dbReference type="Pfam" id="PF13231"/>
    </source>
</evidence>
<feature type="transmembrane region" description="Helical" evidence="8">
    <location>
        <begin position="307"/>
        <end position="327"/>
    </location>
</feature>
<organism evidence="10 11">
    <name type="scientific">Desulfoferula mesophila</name>
    <dbReference type="NCBI Taxonomy" id="3058419"/>
    <lineage>
        <taxon>Bacteria</taxon>
        <taxon>Pseudomonadati</taxon>
        <taxon>Thermodesulfobacteriota</taxon>
        <taxon>Desulfarculia</taxon>
        <taxon>Desulfarculales</taxon>
        <taxon>Desulfarculaceae</taxon>
        <taxon>Desulfoferula</taxon>
    </lineage>
</organism>
<evidence type="ECO:0000256" key="7">
    <source>
        <dbReference type="ARBA" id="ARBA00023136"/>
    </source>
</evidence>
<evidence type="ECO:0000313" key="10">
    <source>
        <dbReference type="EMBL" id="BEQ13504.1"/>
    </source>
</evidence>
<proteinExistence type="predicted"/>
<dbReference type="GO" id="GO:0005886">
    <property type="term" value="C:plasma membrane"/>
    <property type="evidence" value="ECO:0007669"/>
    <property type="project" value="UniProtKB-SubCell"/>
</dbReference>
<keyword evidence="2" id="KW-1003">Cell membrane</keyword>
<feature type="transmembrane region" description="Helical" evidence="8">
    <location>
        <begin position="282"/>
        <end position="300"/>
    </location>
</feature>
<dbReference type="GO" id="GO:0009103">
    <property type="term" value="P:lipopolysaccharide biosynthetic process"/>
    <property type="evidence" value="ECO:0007669"/>
    <property type="project" value="UniProtKB-ARBA"/>
</dbReference>
<accession>A0AAU9EG21</accession>
<sequence length="524" mass="56849">MVAAWAGITAITAQWLGQNHAPLSFDQSHHFLLALGYRDILAHPGQWARLLSYAIYYPPLFHTSLAAMMLLGGVSLQYAPLINSFWLLMLMVPTWLLGRKAFGRAAGLAGALLVALIPASAGLAREVLMELCLAAMVAWTVWALERSQGLSRRRWLLALGALAGLGMLAKWTLVLYLLGPLAWCLVSGRRQGRVVDWPGVAWGLLIAGAVCLPWYLHSPATLIKNMLINAGPVALREGDPAVFSLAGLLYYPLSLVNHQMFLPLALLVAVGLATVLTRRREAGAMALVWFLSGLVLITLLRNKDSRYLYPLLAPACLLAVGWAGMLGRRWLRWAALAGVLALAALHFGAVSYAWGPLARERVWRVAGQPLRLSGPKAVYARPPSPADWQMAAILGAARADWSRPGRPPRLGVLASLTYFNKMALESWAAAHGGGVCVVSVVKPTHWRPGQVERDMIHGLLGPDYLVTKTGGLGLDPDFGRVLREARKAVLPQARLVAAFPLPDGSRAELWRLGNDPARVVPPCN</sequence>
<evidence type="ECO:0000256" key="4">
    <source>
        <dbReference type="ARBA" id="ARBA00022679"/>
    </source>
</evidence>
<dbReference type="PANTHER" id="PTHR33908">
    <property type="entry name" value="MANNOSYLTRANSFERASE YKCB-RELATED"/>
    <property type="match status" value="1"/>
</dbReference>
<evidence type="ECO:0000256" key="1">
    <source>
        <dbReference type="ARBA" id="ARBA00004651"/>
    </source>
</evidence>
<evidence type="ECO:0000256" key="6">
    <source>
        <dbReference type="ARBA" id="ARBA00022989"/>
    </source>
</evidence>
<dbReference type="AlphaFoldDB" id="A0AAU9EG21"/>
<feature type="transmembrane region" description="Helical" evidence="8">
    <location>
        <begin position="101"/>
        <end position="121"/>
    </location>
</feature>
<keyword evidence="4" id="KW-0808">Transferase</keyword>